<keyword evidence="5 6" id="KW-0472">Membrane</keyword>
<dbReference type="RefSeq" id="XP_005112377.1">
    <property type="nucleotide sequence ID" value="XM_005112320.3"/>
</dbReference>
<dbReference type="InterPro" id="IPR007248">
    <property type="entry name" value="Mpv17_PMP22"/>
</dbReference>
<evidence type="ECO:0000256" key="6">
    <source>
        <dbReference type="RuleBase" id="RU363053"/>
    </source>
</evidence>
<dbReference type="PANTHER" id="PTHR11266">
    <property type="entry name" value="PEROXISOMAL MEMBRANE PROTEIN 2, PXMP2 MPV17"/>
    <property type="match status" value="1"/>
</dbReference>
<protein>
    <submittedName>
        <fullName evidence="8">Peroxisomal membrane protein 2</fullName>
    </submittedName>
</protein>
<keyword evidence="7" id="KW-1185">Reference proteome</keyword>
<accession>A0ABM0K9U6</accession>
<evidence type="ECO:0000256" key="5">
    <source>
        <dbReference type="ARBA" id="ARBA00023136"/>
    </source>
</evidence>
<organism evidence="7 8">
    <name type="scientific">Aplysia californica</name>
    <name type="common">California sea hare</name>
    <dbReference type="NCBI Taxonomy" id="6500"/>
    <lineage>
        <taxon>Eukaryota</taxon>
        <taxon>Metazoa</taxon>
        <taxon>Spiralia</taxon>
        <taxon>Lophotrochozoa</taxon>
        <taxon>Mollusca</taxon>
        <taxon>Gastropoda</taxon>
        <taxon>Heterobranchia</taxon>
        <taxon>Euthyneura</taxon>
        <taxon>Tectipleura</taxon>
        <taxon>Aplysiida</taxon>
        <taxon>Aplysioidea</taxon>
        <taxon>Aplysiidae</taxon>
        <taxon>Aplysia</taxon>
    </lineage>
</organism>
<proteinExistence type="inferred from homology"/>
<evidence type="ECO:0000256" key="2">
    <source>
        <dbReference type="ARBA" id="ARBA00006824"/>
    </source>
</evidence>
<keyword evidence="4 6" id="KW-1133">Transmembrane helix</keyword>
<evidence type="ECO:0000256" key="4">
    <source>
        <dbReference type="ARBA" id="ARBA00022989"/>
    </source>
</evidence>
<evidence type="ECO:0000313" key="7">
    <source>
        <dbReference type="Proteomes" id="UP000694888"/>
    </source>
</evidence>
<evidence type="ECO:0000256" key="1">
    <source>
        <dbReference type="ARBA" id="ARBA00004141"/>
    </source>
</evidence>
<feature type="transmembrane region" description="Helical" evidence="6">
    <location>
        <begin position="108"/>
        <end position="130"/>
    </location>
</feature>
<name>A0ABM0K9U6_APLCA</name>
<comment type="subcellular location">
    <subcellularLocation>
        <location evidence="1">Membrane</location>
        <topology evidence="1">Multi-pass membrane protein</topology>
    </subcellularLocation>
</comment>
<sequence>MGTPDERKKQDSALSRALAEYVRLLQDRPVITKAITNGVVSGFGNLLSQVLAPDVSTGGRMNWRSVFAYSSFGFLVNGPLIHHFYVYLEKIMPKNRPNAGIKRVLFDRFIFAPPFLLLFLYYVSIVEGAGQEGAVKKIKEQYWMILKLNWTVWSVVQYININFVPLKFRTLFGNLCALVWMVFISVKRRQMALKSS</sequence>
<feature type="transmembrane region" description="Helical" evidence="6">
    <location>
        <begin position="166"/>
        <end position="186"/>
    </location>
</feature>
<evidence type="ECO:0000313" key="8">
    <source>
        <dbReference type="RefSeq" id="XP_005112377.1"/>
    </source>
</evidence>
<comment type="similarity">
    <text evidence="2 6">Belongs to the peroxisomal membrane protein PXMP2/4 family.</text>
</comment>
<dbReference type="Pfam" id="PF04117">
    <property type="entry name" value="Mpv17_PMP22"/>
    <property type="match status" value="1"/>
</dbReference>
<evidence type="ECO:0000256" key="3">
    <source>
        <dbReference type="ARBA" id="ARBA00022692"/>
    </source>
</evidence>
<keyword evidence="3 6" id="KW-0812">Transmembrane</keyword>
<feature type="transmembrane region" description="Helical" evidence="6">
    <location>
        <begin position="142"/>
        <end position="160"/>
    </location>
</feature>
<dbReference type="GeneID" id="101845742"/>
<dbReference type="Proteomes" id="UP000694888">
    <property type="component" value="Unplaced"/>
</dbReference>
<gene>
    <name evidence="8" type="primary">LOC101845742</name>
</gene>
<feature type="transmembrane region" description="Helical" evidence="6">
    <location>
        <begin position="66"/>
        <end position="88"/>
    </location>
</feature>
<dbReference type="PANTHER" id="PTHR11266:SF80">
    <property type="entry name" value="PEROXISOMAL MEMBRANE PROTEIN 2"/>
    <property type="match status" value="1"/>
</dbReference>
<reference evidence="8" key="1">
    <citation type="submission" date="2025-08" db="UniProtKB">
        <authorList>
            <consortium name="RefSeq"/>
        </authorList>
    </citation>
    <scope>IDENTIFICATION</scope>
</reference>